<evidence type="ECO:0000256" key="2">
    <source>
        <dbReference type="ARBA" id="ARBA00022723"/>
    </source>
</evidence>
<reference evidence="6 7" key="1">
    <citation type="submission" date="2017-04" db="EMBL/GenBank/DDBJ databases">
        <authorList>
            <person name="Afonso C.L."/>
            <person name="Miller P.J."/>
            <person name="Scott M.A."/>
            <person name="Spackman E."/>
            <person name="Goraichik I."/>
            <person name="Dimitrov K.M."/>
            <person name="Suarez D.L."/>
            <person name="Swayne D.E."/>
        </authorList>
    </citation>
    <scope>NUCLEOTIDE SEQUENCE [LARGE SCALE GENOMIC DNA]</scope>
    <source>
        <strain evidence="6 7">ToBE</strain>
    </source>
</reference>
<dbReference type="PROSITE" id="PS51379">
    <property type="entry name" value="4FE4S_FER_2"/>
    <property type="match status" value="3"/>
</dbReference>
<feature type="domain" description="4Fe-4S ferredoxin-type" evidence="5">
    <location>
        <begin position="2"/>
        <end position="21"/>
    </location>
</feature>
<gene>
    <name evidence="6" type="ORF">SAMN00808754_1191</name>
</gene>
<accession>A0A1W1VPC6</accession>
<keyword evidence="7" id="KW-1185">Reference proteome</keyword>
<keyword evidence="3" id="KW-0408">Iron</keyword>
<dbReference type="Proteomes" id="UP000192569">
    <property type="component" value="Chromosome I"/>
</dbReference>
<dbReference type="PROSITE" id="PS00198">
    <property type="entry name" value="4FE4S_FER_1"/>
    <property type="match status" value="1"/>
</dbReference>
<proteinExistence type="predicted"/>
<name>A0A1W1VPC6_9FIRM</name>
<dbReference type="AlphaFoldDB" id="A0A1W1VPC6"/>
<protein>
    <submittedName>
        <fullName evidence="6">4Fe-4S binding domain-containing protein</fullName>
    </submittedName>
</protein>
<feature type="domain" description="4Fe-4S ferredoxin-type" evidence="5">
    <location>
        <begin position="43"/>
        <end position="74"/>
    </location>
</feature>
<keyword evidence="1" id="KW-0004">4Fe-4S</keyword>
<dbReference type="STRING" id="698762.SAMN00808754_1191"/>
<dbReference type="Gene3D" id="3.30.70.20">
    <property type="match status" value="2"/>
</dbReference>
<evidence type="ECO:0000256" key="4">
    <source>
        <dbReference type="ARBA" id="ARBA00023014"/>
    </source>
</evidence>
<keyword evidence="4" id="KW-0411">Iron-sulfur</keyword>
<dbReference type="Pfam" id="PF12800">
    <property type="entry name" value="Fer4_4"/>
    <property type="match status" value="1"/>
</dbReference>
<evidence type="ECO:0000256" key="3">
    <source>
        <dbReference type="ARBA" id="ARBA00023004"/>
    </source>
</evidence>
<organism evidence="6 7">
    <name type="scientific">Thermanaeromonas toyohensis ToBE</name>
    <dbReference type="NCBI Taxonomy" id="698762"/>
    <lineage>
        <taxon>Bacteria</taxon>
        <taxon>Bacillati</taxon>
        <taxon>Bacillota</taxon>
        <taxon>Clostridia</taxon>
        <taxon>Neomoorellales</taxon>
        <taxon>Neomoorellaceae</taxon>
        <taxon>Thermanaeromonas</taxon>
    </lineage>
</organism>
<evidence type="ECO:0000313" key="6">
    <source>
        <dbReference type="EMBL" id="SMB95208.1"/>
    </source>
</evidence>
<feature type="domain" description="4Fe-4S ferredoxin-type" evidence="5">
    <location>
        <begin position="75"/>
        <end position="104"/>
    </location>
</feature>
<dbReference type="CDD" id="cd10550">
    <property type="entry name" value="DMSOR_beta_like"/>
    <property type="match status" value="1"/>
</dbReference>
<dbReference type="Pfam" id="PF13247">
    <property type="entry name" value="Fer4_11"/>
    <property type="match status" value="1"/>
</dbReference>
<dbReference type="InterPro" id="IPR017900">
    <property type="entry name" value="4Fe4S_Fe_S_CS"/>
</dbReference>
<dbReference type="RefSeq" id="WP_084664764.1">
    <property type="nucleotide sequence ID" value="NZ_LT838272.1"/>
</dbReference>
<dbReference type="PANTHER" id="PTHR43177:SF3">
    <property type="entry name" value="PROTEIN NRFC HOMOLOG"/>
    <property type="match status" value="1"/>
</dbReference>
<sequence>MGKITVVAENCTGCKACMMVCTLVHEKAPSYKRSRVKVKKNDEYEEFLPLICRHCEEAPCVDVCPVGALWRDTRGAIVLNSSECTGCRQCVDVCPYGALFIDEELGTAYKCDLCNGEPACIKVCQVAGALRYEIEGGLDGNE</sequence>
<dbReference type="PANTHER" id="PTHR43177">
    <property type="entry name" value="PROTEIN NRFC"/>
    <property type="match status" value="1"/>
</dbReference>
<dbReference type="GO" id="GO:0046872">
    <property type="term" value="F:metal ion binding"/>
    <property type="evidence" value="ECO:0007669"/>
    <property type="project" value="UniProtKB-KW"/>
</dbReference>
<evidence type="ECO:0000313" key="7">
    <source>
        <dbReference type="Proteomes" id="UP000192569"/>
    </source>
</evidence>
<evidence type="ECO:0000259" key="5">
    <source>
        <dbReference type="PROSITE" id="PS51379"/>
    </source>
</evidence>
<evidence type="ECO:0000256" key="1">
    <source>
        <dbReference type="ARBA" id="ARBA00022485"/>
    </source>
</evidence>
<dbReference type="InterPro" id="IPR050954">
    <property type="entry name" value="ET_IronSulfur_Cluster-Binding"/>
</dbReference>
<dbReference type="EMBL" id="LT838272">
    <property type="protein sequence ID" value="SMB95208.1"/>
    <property type="molecule type" value="Genomic_DNA"/>
</dbReference>
<keyword evidence="2" id="KW-0479">Metal-binding</keyword>
<dbReference type="GO" id="GO:0051539">
    <property type="term" value="F:4 iron, 4 sulfur cluster binding"/>
    <property type="evidence" value="ECO:0007669"/>
    <property type="project" value="UniProtKB-KW"/>
</dbReference>
<dbReference type="SUPFAM" id="SSF54862">
    <property type="entry name" value="4Fe-4S ferredoxins"/>
    <property type="match status" value="1"/>
</dbReference>
<dbReference type="InterPro" id="IPR017896">
    <property type="entry name" value="4Fe4S_Fe-S-bd"/>
</dbReference>